<keyword evidence="4 6" id="KW-0206">Cytoskeleton</keyword>
<accession>A0A6S7FV64</accession>
<evidence type="ECO:0000313" key="9">
    <source>
        <dbReference type="Proteomes" id="UP001152795"/>
    </source>
</evidence>
<evidence type="ECO:0000256" key="7">
    <source>
        <dbReference type="SAM" id="MobiDB-lite"/>
    </source>
</evidence>
<comment type="similarity">
    <text evidence="2 6">Belongs to the ARPC5 family.</text>
</comment>
<dbReference type="EMBL" id="CACRXK020000261">
    <property type="protein sequence ID" value="CAB3980139.1"/>
    <property type="molecule type" value="Genomic_DNA"/>
</dbReference>
<proteinExistence type="inferred from homology"/>
<comment type="function">
    <text evidence="5">Functions as a component of the Arp2/3 complex which is involved in regulation of actin polymerization and together with an activating nucleation-promoting factor (NPF) mediates the formation of branched actin networks.</text>
</comment>
<name>A0A6S7FV64_PARCT</name>
<feature type="region of interest" description="Disordered" evidence="7">
    <location>
        <begin position="17"/>
        <end position="40"/>
    </location>
</feature>
<dbReference type="InterPro" id="IPR006789">
    <property type="entry name" value="ARPC5"/>
</dbReference>
<keyword evidence="3" id="KW-0963">Cytoplasm</keyword>
<comment type="caution">
    <text evidence="8">The sequence shown here is derived from an EMBL/GenBank/DDBJ whole genome shotgun (WGS) entry which is preliminary data.</text>
</comment>
<dbReference type="GO" id="GO:0034314">
    <property type="term" value="P:Arp2/3 complex-mediated actin nucleation"/>
    <property type="evidence" value="ECO:0007669"/>
    <property type="project" value="InterPro"/>
</dbReference>
<keyword evidence="9" id="KW-1185">Reference proteome</keyword>
<evidence type="ECO:0000256" key="2">
    <source>
        <dbReference type="ARBA" id="ARBA00006084"/>
    </source>
</evidence>
<sequence length="150" mass="16356">MAKASLSTQFRKVDVDELDENQFQDDQGEDAAESGPNESEVNNLILQKNNKEALKAVLGNPPLASKNQSTKDKAFSLVMRVLQAFKGSEIEAGIKVLDKTEVDVLMKYIYRGFAQSSDNASAILLAWHDKAVAVGGIGAIVRVMTDRKTV</sequence>
<evidence type="ECO:0000256" key="3">
    <source>
        <dbReference type="ARBA" id="ARBA00022490"/>
    </source>
</evidence>
<evidence type="ECO:0000256" key="6">
    <source>
        <dbReference type="RuleBase" id="RU004301"/>
    </source>
</evidence>
<reference evidence="8" key="1">
    <citation type="submission" date="2020-04" db="EMBL/GenBank/DDBJ databases">
        <authorList>
            <person name="Alioto T."/>
            <person name="Alioto T."/>
            <person name="Gomez Garrido J."/>
        </authorList>
    </citation>
    <scope>NUCLEOTIDE SEQUENCE</scope>
    <source>
        <strain evidence="8">A484AB</strain>
    </source>
</reference>
<comment type="subcellular location">
    <subcellularLocation>
        <location evidence="1">Cytoplasm</location>
        <location evidence="1">Cytoskeleton</location>
    </subcellularLocation>
</comment>
<gene>
    <name evidence="8" type="ORF">PACLA_8A079771</name>
</gene>
<evidence type="ECO:0000256" key="1">
    <source>
        <dbReference type="ARBA" id="ARBA00004245"/>
    </source>
</evidence>
<dbReference type="GO" id="GO:0030833">
    <property type="term" value="P:regulation of actin filament polymerization"/>
    <property type="evidence" value="ECO:0007669"/>
    <property type="project" value="InterPro"/>
</dbReference>
<dbReference type="GO" id="GO:0005885">
    <property type="term" value="C:Arp2/3 protein complex"/>
    <property type="evidence" value="ECO:0007669"/>
    <property type="project" value="InterPro"/>
</dbReference>
<organism evidence="8 9">
    <name type="scientific">Paramuricea clavata</name>
    <name type="common">Red gorgonian</name>
    <name type="synonym">Violescent sea-whip</name>
    <dbReference type="NCBI Taxonomy" id="317549"/>
    <lineage>
        <taxon>Eukaryota</taxon>
        <taxon>Metazoa</taxon>
        <taxon>Cnidaria</taxon>
        <taxon>Anthozoa</taxon>
        <taxon>Octocorallia</taxon>
        <taxon>Malacalcyonacea</taxon>
        <taxon>Plexauridae</taxon>
        <taxon>Paramuricea</taxon>
    </lineage>
</organism>
<dbReference type="SUPFAM" id="SSF69103">
    <property type="entry name" value="Arp2/3 complex 16 kDa subunit ARPC5"/>
    <property type="match status" value="1"/>
</dbReference>
<dbReference type="FunFam" id="1.25.40.190:FF:000003">
    <property type="entry name" value="Actin-related protein 2/3 complex subunit 5"/>
    <property type="match status" value="1"/>
</dbReference>
<dbReference type="InterPro" id="IPR036743">
    <property type="entry name" value="ARPC5_sf"/>
</dbReference>
<dbReference type="AlphaFoldDB" id="A0A6S7FV64"/>
<dbReference type="PANTHER" id="PTHR12644">
    <property type="entry name" value="ARP2/3 COMPLEX 16 KD SUBUNIT P16-ARC"/>
    <property type="match status" value="1"/>
</dbReference>
<evidence type="ECO:0000313" key="8">
    <source>
        <dbReference type="EMBL" id="CAB3980139.1"/>
    </source>
</evidence>
<dbReference type="Proteomes" id="UP001152795">
    <property type="component" value="Unassembled WGS sequence"/>
</dbReference>
<evidence type="ECO:0000256" key="4">
    <source>
        <dbReference type="ARBA" id="ARBA00023212"/>
    </source>
</evidence>
<evidence type="ECO:0000256" key="5">
    <source>
        <dbReference type="ARBA" id="ARBA00060329"/>
    </source>
</evidence>
<dbReference type="Pfam" id="PF04699">
    <property type="entry name" value="P16-Arc"/>
    <property type="match status" value="1"/>
</dbReference>
<feature type="compositionally biased region" description="Acidic residues" evidence="7">
    <location>
        <begin position="17"/>
        <end position="32"/>
    </location>
</feature>
<dbReference type="PIRSF" id="PIRSF039096">
    <property type="entry name" value="p16-ARC"/>
    <property type="match status" value="1"/>
</dbReference>
<dbReference type="OrthoDB" id="429520at2759"/>
<dbReference type="Gene3D" id="1.25.40.190">
    <property type="entry name" value="Actin-related protein 2/3 complex subunit 5"/>
    <property type="match status" value="1"/>
</dbReference>
<comment type="function">
    <text evidence="6">Functions as component of the Arp2/3 complex which is involved in regulation of actin polymerization and together with an activating nucleation-promoting factor (NPF) mediates the formation of branched actin networks. Arp2/3 complex plays a critical role in the control of cell morphogenesis via the modulation of cell polarity development.</text>
</comment>
<protein>
    <recommendedName>
        <fullName evidence="6">Actin-related protein 2/3 complex subunit 5</fullName>
    </recommendedName>
</protein>